<reference evidence="1" key="1">
    <citation type="submission" date="2016-10" db="EMBL/GenBank/DDBJ databases">
        <authorList>
            <person name="de Groot N.N."/>
        </authorList>
    </citation>
    <scope>NUCLEOTIDE SEQUENCE</scope>
</reference>
<sequence length="172" mass="19697">MAERGSKGKSNGRRESFLSALVSTPTLGDNDDAITKLCKFNFKFFTYEVDVTQNFNEWTQPELSELFSSLQNFSAESLEYWKNTTAGPKRTPYLLIYDGFPPEEKTKLSGPSKSVPKEAKWARFRLDTTKRLIGFVIPEEFAVSAKEMSATIFDSNCFYVVYLDRDHNFYSS</sequence>
<evidence type="ECO:0000313" key="1">
    <source>
        <dbReference type="EMBL" id="SFV62169.1"/>
    </source>
</evidence>
<proteinExistence type="predicted"/>
<accession>A0A1W1C8U5</accession>
<organism evidence="1">
    <name type="scientific">hydrothermal vent metagenome</name>
    <dbReference type="NCBI Taxonomy" id="652676"/>
    <lineage>
        <taxon>unclassified sequences</taxon>
        <taxon>metagenomes</taxon>
        <taxon>ecological metagenomes</taxon>
    </lineage>
</organism>
<protein>
    <submittedName>
        <fullName evidence="1">Uncharacterized protein</fullName>
    </submittedName>
</protein>
<gene>
    <name evidence="1" type="ORF">MNB_SM-4-1749</name>
</gene>
<dbReference type="EMBL" id="FPHF01000063">
    <property type="protein sequence ID" value="SFV62169.1"/>
    <property type="molecule type" value="Genomic_DNA"/>
</dbReference>
<name>A0A1W1C8U5_9ZZZZ</name>
<dbReference type="AlphaFoldDB" id="A0A1W1C8U5"/>